<dbReference type="HOGENOM" id="CLU_1578638_0_0_1"/>
<sequence>MTDIVLELVSDPANNSTPNVMKMNVEFPGDKTSKGEVLSFEKVSPKKWNCNGTIELTDDVIFKAPLDNIGRTTSLNLGQAEIEKFSLITVPTELSYNFLTEPGDSTVFRLKFQIVNPLVDEEFLKDSTDFKKFIKKDGNRVLSAAQDRPDDMFNKPVFMDVGAVPMPRD</sequence>
<dbReference type="EMBL" id="KL142404">
    <property type="protein sequence ID" value="KDR69135.1"/>
    <property type="molecule type" value="Genomic_DNA"/>
</dbReference>
<keyword evidence="2" id="KW-1185">Reference proteome</keyword>
<organism evidence="1 2">
    <name type="scientific">Galerina marginata (strain CBS 339.88)</name>
    <dbReference type="NCBI Taxonomy" id="685588"/>
    <lineage>
        <taxon>Eukaryota</taxon>
        <taxon>Fungi</taxon>
        <taxon>Dikarya</taxon>
        <taxon>Basidiomycota</taxon>
        <taxon>Agaricomycotina</taxon>
        <taxon>Agaricomycetes</taxon>
        <taxon>Agaricomycetidae</taxon>
        <taxon>Agaricales</taxon>
        <taxon>Agaricineae</taxon>
        <taxon>Strophariaceae</taxon>
        <taxon>Galerina</taxon>
    </lineage>
</organism>
<name>A0A067SDW4_GALM3</name>
<evidence type="ECO:0000313" key="2">
    <source>
        <dbReference type="Proteomes" id="UP000027222"/>
    </source>
</evidence>
<evidence type="ECO:0000313" key="1">
    <source>
        <dbReference type="EMBL" id="KDR69135.1"/>
    </source>
</evidence>
<proteinExistence type="predicted"/>
<accession>A0A067SDW4</accession>
<gene>
    <name evidence="1" type="ORF">GALMADRAFT_256338</name>
</gene>
<dbReference type="AlphaFoldDB" id="A0A067SDW4"/>
<dbReference type="Proteomes" id="UP000027222">
    <property type="component" value="Unassembled WGS sequence"/>
</dbReference>
<protein>
    <submittedName>
        <fullName evidence="1">Uncharacterized protein</fullName>
    </submittedName>
</protein>
<reference evidence="2" key="1">
    <citation type="journal article" date="2014" name="Proc. Natl. Acad. Sci. U.S.A.">
        <title>Extensive sampling of basidiomycete genomes demonstrates inadequacy of the white-rot/brown-rot paradigm for wood decay fungi.</title>
        <authorList>
            <person name="Riley R."/>
            <person name="Salamov A.A."/>
            <person name="Brown D.W."/>
            <person name="Nagy L.G."/>
            <person name="Floudas D."/>
            <person name="Held B.W."/>
            <person name="Levasseur A."/>
            <person name="Lombard V."/>
            <person name="Morin E."/>
            <person name="Otillar R."/>
            <person name="Lindquist E.A."/>
            <person name="Sun H."/>
            <person name="LaButti K.M."/>
            <person name="Schmutz J."/>
            <person name="Jabbour D."/>
            <person name="Luo H."/>
            <person name="Baker S.E."/>
            <person name="Pisabarro A.G."/>
            <person name="Walton J.D."/>
            <person name="Blanchette R.A."/>
            <person name="Henrissat B."/>
            <person name="Martin F."/>
            <person name="Cullen D."/>
            <person name="Hibbett D.S."/>
            <person name="Grigoriev I.V."/>
        </authorList>
    </citation>
    <scope>NUCLEOTIDE SEQUENCE [LARGE SCALE GENOMIC DNA]</scope>
    <source>
        <strain evidence="2">CBS 339.88</strain>
    </source>
</reference>